<accession>A0ABU3GJ98</accession>
<feature type="region of interest" description="Disordered" evidence="1">
    <location>
        <begin position="1"/>
        <end position="24"/>
    </location>
</feature>
<feature type="transmembrane region" description="Helical" evidence="2">
    <location>
        <begin position="28"/>
        <end position="59"/>
    </location>
</feature>
<evidence type="ECO:0000256" key="1">
    <source>
        <dbReference type="SAM" id="MobiDB-lite"/>
    </source>
</evidence>
<dbReference type="Proteomes" id="UP001262835">
    <property type="component" value="Unassembled WGS sequence"/>
</dbReference>
<evidence type="ECO:0000313" key="4">
    <source>
        <dbReference type="Proteomes" id="UP001262835"/>
    </source>
</evidence>
<evidence type="ECO:0008006" key="5">
    <source>
        <dbReference type="Google" id="ProtNLM"/>
    </source>
</evidence>
<comment type="caution">
    <text evidence="3">The sequence shown here is derived from an EMBL/GenBank/DDBJ whole genome shotgun (WGS) entry which is preliminary data.</text>
</comment>
<keyword evidence="2" id="KW-1133">Transmembrane helix</keyword>
<evidence type="ECO:0000313" key="3">
    <source>
        <dbReference type="EMBL" id="MDT3330776.1"/>
    </source>
</evidence>
<gene>
    <name evidence="3" type="ORF">Q9S78_08835</name>
</gene>
<name>A0ABU3GJ98_9MICO</name>
<reference evidence="3 4" key="1">
    <citation type="submission" date="2023-08" db="EMBL/GenBank/DDBJ databases">
        <title>Microbacterium aquilitoris sp. nov. and Microbacterium gwkjibeachense sp. nov., isolated from beach.</title>
        <authorList>
            <person name="Lee S.D."/>
            <person name="Yang H."/>
            <person name="Kim I."/>
        </authorList>
    </citation>
    <scope>NUCLEOTIDE SEQUENCE [LARGE SCALE GENOMIC DNA]</scope>
    <source>
        <strain evidence="3 4">KSW-18</strain>
    </source>
</reference>
<proteinExistence type="predicted"/>
<keyword evidence="2" id="KW-0472">Membrane</keyword>
<feature type="compositionally biased region" description="Basic and acidic residues" evidence="1">
    <location>
        <begin position="1"/>
        <end position="14"/>
    </location>
</feature>
<organism evidence="3 4">
    <name type="scientific">Microbacterium aquilitoris</name>
    <dbReference type="NCBI Taxonomy" id="3067307"/>
    <lineage>
        <taxon>Bacteria</taxon>
        <taxon>Bacillati</taxon>
        <taxon>Actinomycetota</taxon>
        <taxon>Actinomycetes</taxon>
        <taxon>Micrococcales</taxon>
        <taxon>Microbacteriaceae</taxon>
        <taxon>Microbacterium</taxon>
    </lineage>
</organism>
<dbReference type="EMBL" id="JAUZVT010000002">
    <property type="protein sequence ID" value="MDT3330776.1"/>
    <property type="molecule type" value="Genomic_DNA"/>
</dbReference>
<feature type="transmembrane region" description="Helical" evidence="2">
    <location>
        <begin position="71"/>
        <end position="98"/>
    </location>
</feature>
<dbReference type="RefSeq" id="WP_116228769.1">
    <property type="nucleotide sequence ID" value="NZ_JAUZVT010000002.1"/>
</dbReference>
<protein>
    <recommendedName>
        <fullName evidence="5">DUF4190 domain-containing protein</fullName>
    </recommendedName>
</protein>
<keyword evidence="2" id="KW-0812">Transmembrane</keyword>
<sequence>MSELPSRFEPDRRASPPLPTNAQPKKGLAVATLVVGIVAFLTGLVPWAGLLLGLTAFGLGIYALTRGQSKVMALVGGSLGSIAAITGLISTSAFMMLVMGGNA</sequence>
<keyword evidence="4" id="KW-1185">Reference proteome</keyword>
<evidence type="ECO:0000256" key="2">
    <source>
        <dbReference type="SAM" id="Phobius"/>
    </source>
</evidence>